<evidence type="ECO:0000313" key="3">
    <source>
        <dbReference type="Proteomes" id="UP000250275"/>
    </source>
</evidence>
<dbReference type="AlphaFoldDB" id="A0A310SAP7"/>
<dbReference type="EMBL" id="KQ762031">
    <property type="protein sequence ID" value="OAD56384.1"/>
    <property type="molecule type" value="Genomic_DNA"/>
</dbReference>
<feature type="compositionally biased region" description="Low complexity" evidence="1">
    <location>
        <begin position="196"/>
        <end position="206"/>
    </location>
</feature>
<feature type="region of interest" description="Disordered" evidence="1">
    <location>
        <begin position="144"/>
        <end position="206"/>
    </location>
</feature>
<sequence>MQFAGAAFNYTPGGHRSACRTRGHDSAIELIAVLSQQEFPVSVIIADYSASRRLFCFFGNHPFAMTRLMEEYCHEVLVLLKNLRNPYFALSKNSRRGLNSRTGLEQAASSLVMDTQRFSPTVHFHRRYEIAIADRLIATEKRVRDAKRYRSRRSTRTRKPSEAGHCRRPAMRASYDGRRSGNEARMKGEREREGEGLVARGAATAG</sequence>
<keyword evidence="3" id="KW-1185">Reference proteome</keyword>
<proteinExistence type="predicted"/>
<dbReference type="Proteomes" id="UP000250275">
    <property type="component" value="Unassembled WGS sequence"/>
</dbReference>
<feature type="compositionally biased region" description="Basic residues" evidence="1">
    <location>
        <begin position="149"/>
        <end position="158"/>
    </location>
</feature>
<evidence type="ECO:0000256" key="1">
    <source>
        <dbReference type="SAM" id="MobiDB-lite"/>
    </source>
</evidence>
<reference evidence="2 3" key="1">
    <citation type="submission" date="2015-07" db="EMBL/GenBank/DDBJ databases">
        <title>The genome of Eufriesea mexicana.</title>
        <authorList>
            <person name="Pan H."/>
            <person name="Kapheim K."/>
        </authorList>
    </citation>
    <scope>NUCLEOTIDE SEQUENCE [LARGE SCALE GENOMIC DNA]</scope>
    <source>
        <strain evidence="2">0111107269</strain>
        <tissue evidence="2">Whole body</tissue>
    </source>
</reference>
<feature type="compositionally biased region" description="Basic and acidic residues" evidence="1">
    <location>
        <begin position="175"/>
        <end position="195"/>
    </location>
</feature>
<organism evidence="2 3">
    <name type="scientific">Eufriesea mexicana</name>
    <dbReference type="NCBI Taxonomy" id="516756"/>
    <lineage>
        <taxon>Eukaryota</taxon>
        <taxon>Metazoa</taxon>
        <taxon>Ecdysozoa</taxon>
        <taxon>Arthropoda</taxon>
        <taxon>Hexapoda</taxon>
        <taxon>Insecta</taxon>
        <taxon>Pterygota</taxon>
        <taxon>Neoptera</taxon>
        <taxon>Endopterygota</taxon>
        <taxon>Hymenoptera</taxon>
        <taxon>Apocrita</taxon>
        <taxon>Aculeata</taxon>
        <taxon>Apoidea</taxon>
        <taxon>Anthophila</taxon>
        <taxon>Apidae</taxon>
        <taxon>Eufriesea</taxon>
    </lineage>
</organism>
<name>A0A310SAP7_9HYME</name>
<accession>A0A310SAP7</accession>
<evidence type="ECO:0000313" key="2">
    <source>
        <dbReference type="EMBL" id="OAD56384.1"/>
    </source>
</evidence>
<gene>
    <name evidence="2" type="ORF">WN48_03510</name>
</gene>
<protein>
    <submittedName>
        <fullName evidence="2">Uncharacterized protein</fullName>
    </submittedName>
</protein>